<dbReference type="Proteomes" id="UP000814140">
    <property type="component" value="Unassembled WGS sequence"/>
</dbReference>
<reference evidence="1" key="1">
    <citation type="submission" date="2021-03" db="EMBL/GenBank/DDBJ databases">
        <authorList>
            <consortium name="DOE Joint Genome Institute"/>
            <person name="Ahrendt S."/>
            <person name="Looney B.P."/>
            <person name="Miyauchi S."/>
            <person name="Morin E."/>
            <person name="Drula E."/>
            <person name="Courty P.E."/>
            <person name="Chicoki N."/>
            <person name="Fauchery L."/>
            <person name="Kohler A."/>
            <person name="Kuo A."/>
            <person name="Labutti K."/>
            <person name="Pangilinan J."/>
            <person name="Lipzen A."/>
            <person name="Riley R."/>
            <person name="Andreopoulos W."/>
            <person name="He G."/>
            <person name="Johnson J."/>
            <person name="Barry K.W."/>
            <person name="Grigoriev I.V."/>
            <person name="Nagy L."/>
            <person name="Hibbett D."/>
            <person name="Henrissat B."/>
            <person name="Matheny P.B."/>
            <person name="Labbe J."/>
            <person name="Martin F."/>
        </authorList>
    </citation>
    <scope>NUCLEOTIDE SEQUENCE</scope>
    <source>
        <strain evidence="1">HHB10654</strain>
    </source>
</reference>
<gene>
    <name evidence="1" type="ORF">BV25DRAFT_1904488</name>
</gene>
<evidence type="ECO:0000313" key="2">
    <source>
        <dbReference type="Proteomes" id="UP000814140"/>
    </source>
</evidence>
<dbReference type="EMBL" id="MU277188">
    <property type="protein sequence ID" value="KAI0067983.1"/>
    <property type="molecule type" value="Genomic_DNA"/>
</dbReference>
<evidence type="ECO:0000313" key="1">
    <source>
        <dbReference type="EMBL" id="KAI0067983.1"/>
    </source>
</evidence>
<proteinExistence type="predicted"/>
<comment type="caution">
    <text evidence="1">The sequence shown here is derived from an EMBL/GenBank/DDBJ whole genome shotgun (WGS) entry which is preliminary data.</text>
</comment>
<protein>
    <submittedName>
        <fullName evidence="1">Coatomer beta subunit</fullName>
    </submittedName>
</protein>
<keyword evidence="2" id="KW-1185">Reference proteome</keyword>
<name>A0ACB8THR1_9AGAM</name>
<sequence>MSNQEAACYTVVYEDSAESPSTQDLRNALQRGTDEVKIDTLRKIIVSTINGNAQPTLLMPIIQYCMPSRSKQLKKLLHFYWEVCPKYDENGKLKQEMILVVNAIRNDLQHPNEYIRGATLRFLQKISKDQELLEPLIPICRSCLEHRHSYVRKNAVFAIYTIYREFEHLIPDAPELIQTFLAAESDATCKRNAFVFLANCAMPKAVEYVLQVYDQIGSLDELLQMAIIDVIRLDCKTDSTHRPRWIRVIFELLNVSSHAVQYEAATTLTGLTQHAAAVKAAASTFINLVAKESDNNVKLIVLDRLDTLHSKHGHVFDSLIMDVLQVLSSADIEVRRKAIGIALSMTSSRNVEDVVMFFKKQLQKTQEHDYEKAPEYRQLLIQSIHVCAVKFSEVAASVVHALMEFLGDSNNPSALDVVAFVREVVEKFPALRPSITERLIQTLPEIKSGKVFRGVLWIIGEYVESAAEIMEAFQEVRKVLGELPILASEQQLLDEANGPDEEKHEEEGKKDAVTSKPKVLADGTYATETAYTSTTSAKLEAVKAASKPPLRALILGGDFFTGAVLASALTKLVLRVADLSPDAHKTNALRAEAMLIMTSMIRVGQSKFVSAPIDEDSNERILNCIETLSDLQASPAVHDIFLSDTKAAYSKMVAAQEKKAAEKRALEATKEAIVQVDDLLTFRQFSKKAADDVIDYDEDVGRATGAGEVHEDFISNLSRISQLTGFSDPLYAEAYVKVHGFDIMLDVLLVNQTADTLQNLCLDFATLGDLKLVERPAVYTIAPHGFQSIKATIKVSSTETGVIFGSILWEGPNLSEQAVILNDIHIDIMDYIKPAYCTEAQFRSMWTEFEWENRVNVSTIMSDPRDYLKHIMSSTNMSCLTPEGAMSGDSDFLSANMYARSLFGEDALANLSIERTEAGTITGHVRIRSKTQGIALSLGDRITMAQKDNKSAKT</sequence>
<accession>A0ACB8THR1</accession>
<reference evidence="1" key="2">
    <citation type="journal article" date="2022" name="New Phytol.">
        <title>Evolutionary transition to the ectomycorrhizal habit in the genomes of a hyperdiverse lineage of mushroom-forming fungi.</title>
        <authorList>
            <person name="Looney B."/>
            <person name="Miyauchi S."/>
            <person name="Morin E."/>
            <person name="Drula E."/>
            <person name="Courty P.E."/>
            <person name="Kohler A."/>
            <person name="Kuo A."/>
            <person name="LaButti K."/>
            <person name="Pangilinan J."/>
            <person name="Lipzen A."/>
            <person name="Riley R."/>
            <person name="Andreopoulos W."/>
            <person name="He G."/>
            <person name="Johnson J."/>
            <person name="Nolan M."/>
            <person name="Tritt A."/>
            <person name="Barry K.W."/>
            <person name="Grigoriev I.V."/>
            <person name="Nagy L.G."/>
            <person name="Hibbett D."/>
            <person name="Henrissat B."/>
            <person name="Matheny P.B."/>
            <person name="Labbe J."/>
            <person name="Martin F.M."/>
        </authorList>
    </citation>
    <scope>NUCLEOTIDE SEQUENCE</scope>
    <source>
        <strain evidence="1">HHB10654</strain>
    </source>
</reference>
<organism evidence="1 2">
    <name type="scientific">Artomyces pyxidatus</name>
    <dbReference type="NCBI Taxonomy" id="48021"/>
    <lineage>
        <taxon>Eukaryota</taxon>
        <taxon>Fungi</taxon>
        <taxon>Dikarya</taxon>
        <taxon>Basidiomycota</taxon>
        <taxon>Agaricomycotina</taxon>
        <taxon>Agaricomycetes</taxon>
        <taxon>Russulales</taxon>
        <taxon>Auriscalpiaceae</taxon>
        <taxon>Artomyces</taxon>
    </lineage>
</organism>